<gene>
    <name evidence="3" type="ORF">PPYR_11149</name>
</gene>
<reference evidence="3 4" key="2">
    <citation type="journal article" date="2018" name="Elife">
        <title>Firefly genomes illuminate parallel origins of bioluminescence in beetles.</title>
        <authorList>
            <person name="Fallon T.R."/>
            <person name="Lower S.E."/>
            <person name="Chang C.H."/>
            <person name="Bessho-Uehara M."/>
            <person name="Martin G.J."/>
            <person name="Bewick A.J."/>
            <person name="Behringer M."/>
            <person name="Debat H.J."/>
            <person name="Wong I."/>
            <person name="Day J.C."/>
            <person name="Suvorov A."/>
            <person name="Silva C.J."/>
            <person name="Stanger-Hall K.F."/>
            <person name="Hall D.W."/>
            <person name="Schmitz R.J."/>
            <person name="Nelson D.R."/>
            <person name="Lewis S.M."/>
            <person name="Shigenobu S."/>
            <person name="Bybee S.M."/>
            <person name="Larracuente A.M."/>
            <person name="Oba Y."/>
            <person name="Weng J.K."/>
        </authorList>
    </citation>
    <scope>NUCLEOTIDE SEQUENCE [LARGE SCALE GENOMIC DNA]</scope>
    <source>
        <strain evidence="3">1611_PpyrPB1</strain>
        <tissue evidence="3">Whole body</tissue>
    </source>
</reference>
<feature type="coiled-coil region" evidence="1">
    <location>
        <begin position="22"/>
        <end position="59"/>
    </location>
</feature>
<organism evidence="2">
    <name type="scientific">Photinus pyralis</name>
    <name type="common">Common eastern firefly</name>
    <name type="synonym">Lampyris pyralis</name>
    <dbReference type="NCBI Taxonomy" id="7054"/>
    <lineage>
        <taxon>Eukaryota</taxon>
        <taxon>Metazoa</taxon>
        <taxon>Ecdysozoa</taxon>
        <taxon>Arthropoda</taxon>
        <taxon>Hexapoda</taxon>
        <taxon>Insecta</taxon>
        <taxon>Pterygota</taxon>
        <taxon>Neoptera</taxon>
        <taxon>Endopterygota</taxon>
        <taxon>Coleoptera</taxon>
        <taxon>Polyphaga</taxon>
        <taxon>Elateriformia</taxon>
        <taxon>Elateroidea</taxon>
        <taxon>Lampyridae</taxon>
        <taxon>Lampyrinae</taxon>
        <taxon>Photinus</taxon>
    </lineage>
</organism>
<dbReference type="InParanoid" id="A0A1Y1KBT0"/>
<reference evidence="2" key="1">
    <citation type="journal article" date="2016" name="Sci. Rep.">
        <title>Molecular characterization of firefly nuptial gifts: a multi-omics approach sheds light on postcopulatory sexual selection.</title>
        <authorList>
            <person name="Al-Wathiqui N."/>
            <person name="Fallon T.R."/>
            <person name="South A."/>
            <person name="Weng J.K."/>
            <person name="Lewis S.M."/>
        </authorList>
    </citation>
    <scope>NUCLEOTIDE SEQUENCE</scope>
</reference>
<dbReference type="Proteomes" id="UP000327044">
    <property type="component" value="Unassembled WGS sequence"/>
</dbReference>
<dbReference type="AlphaFoldDB" id="A0A1Y1KBT0"/>
<accession>A0A1Y1KBT0</accession>
<dbReference type="OrthoDB" id="6751537at2759"/>
<feature type="coiled-coil region" evidence="1">
    <location>
        <begin position="110"/>
        <end position="203"/>
    </location>
</feature>
<protein>
    <submittedName>
        <fullName evidence="2">Uncharacterized protein</fullName>
    </submittedName>
</protein>
<keyword evidence="4" id="KW-1185">Reference proteome</keyword>
<dbReference type="EMBL" id="GEZM01093555">
    <property type="protein sequence ID" value="JAV56247.1"/>
    <property type="molecule type" value="Transcribed_RNA"/>
</dbReference>
<proteinExistence type="predicted"/>
<evidence type="ECO:0000256" key="1">
    <source>
        <dbReference type="SAM" id="Coils"/>
    </source>
</evidence>
<evidence type="ECO:0000313" key="2">
    <source>
        <dbReference type="EMBL" id="JAV56247.1"/>
    </source>
</evidence>
<reference evidence="3" key="3">
    <citation type="submission" date="2019-08" db="EMBL/GenBank/DDBJ databases">
        <authorList>
            <consortium name="Photinus pyralis genome working group"/>
            <person name="Fallon T.R."/>
            <person name="Sander Lower S.E."/>
            <person name="Weng J.-K."/>
        </authorList>
    </citation>
    <scope>NUCLEOTIDE SEQUENCE</scope>
    <source>
        <strain evidence="3">1611_PpyrPB1</strain>
        <tissue evidence="3">Whole body</tissue>
    </source>
</reference>
<name>A0A1Y1KBT0_PHOPY</name>
<keyword evidence="1" id="KW-0175">Coiled coil</keyword>
<dbReference type="EMBL" id="VVIM01000008">
    <property type="protein sequence ID" value="KAB0794310.1"/>
    <property type="molecule type" value="Genomic_DNA"/>
</dbReference>
<sequence>MNVMDTSGEAINSLVSCKLKLIELLTEQLNLHKQQNFKLKEALEKLQILDNEFNLLARNELDKLVDVQNKFETKDCNCESISLSHADRLRKQTNYTTKVKSSIKMYNNLIAKLTKDIKFSKSELERSKNQIAGITRVSSDEVKIMQAKIDRYEKEILKFEKKYPWLSDQQYGLPNISKQTETLNNLRREKARLMQELERYHSLKPDINEAMQQLAAIKQEYDGIM</sequence>
<evidence type="ECO:0000313" key="4">
    <source>
        <dbReference type="Proteomes" id="UP000327044"/>
    </source>
</evidence>
<evidence type="ECO:0000313" key="3">
    <source>
        <dbReference type="EMBL" id="KAB0794310.1"/>
    </source>
</evidence>